<dbReference type="PANTHER" id="PTHR43420:SF42">
    <property type="entry name" value="N-ACETYLTRANSFERASE DOMAIN-CONTAINING PROTEIN"/>
    <property type="match status" value="1"/>
</dbReference>
<dbReference type="AlphaFoldDB" id="A0A4V1XAL8"/>
<dbReference type="InterPro" id="IPR000182">
    <property type="entry name" value="GNAT_dom"/>
</dbReference>
<dbReference type="GO" id="GO:0016747">
    <property type="term" value="F:acyltransferase activity, transferring groups other than amino-acyl groups"/>
    <property type="evidence" value="ECO:0007669"/>
    <property type="project" value="InterPro"/>
</dbReference>
<keyword evidence="1" id="KW-0808">Transferase</keyword>
<dbReference type="OrthoDB" id="410198at2759"/>
<sequence>MSIPKKQPLTVRAISASETYALRHAVLWPQKPMSYVRLPEDAAGQHFGAFVSSDEASEELVSIISLFIDGNGDARFRKFATATSWQGKGIGSALLAYTIEAAAKTGARSIWCDARQSALPFYERFGMNSEGEVFFKGEVPYLRMSKGLP</sequence>
<dbReference type="SUPFAM" id="SSF55729">
    <property type="entry name" value="Acyl-CoA N-acyltransferases (Nat)"/>
    <property type="match status" value="1"/>
</dbReference>
<dbReference type="InterPro" id="IPR050680">
    <property type="entry name" value="YpeA/RimI_acetyltransf"/>
</dbReference>
<accession>A0A4V1XAL8</accession>
<keyword evidence="2" id="KW-0012">Acyltransferase</keyword>
<dbReference type="Proteomes" id="UP000293360">
    <property type="component" value="Unassembled WGS sequence"/>
</dbReference>
<dbReference type="CDD" id="cd04301">
    <property type="entry name" value="NAT_SF"/>
    <property type="match status" value="1"/>
</dbReference>
<evidence type="ECO:0000256" key="1">
    <source>
        <dbReference type="ARBA" id="ARBA00022679"/>
    </source>
</evidence>
<organism evidence="4 5">
    <name type="scientific">Monosporascus ibericus</name>
    <dbReference type="NCBI Taxonomy" id="155417"/>
    <lineage>
        <taxon>Eukaryota</taxon>
        <taxon>Fungi</taxon>
        <taxon>Dikarya</taxon>
        <taxon>Ascomycota</taxon>
        <taxon>Pezizomycotina</taxon>
        <taxon>Sordariomycetes</taxon>
        <taxon>Xylariomycetidae</taxon>
        <taxon>Xylariales</taxon>
        <taxon>Xylariales incertae sedis</taxon>
        <taxon>Monosporascus</taxon>
    </lineage>
</organism>
<gene>
    <name evidence="4" type="ORF">DL764_005303</name>
</gene>
<dbReference type="EMBL" id="QJNU01000276">
    <property type="protein sequence ID" value="RYP03199.1"/>
    <property type="molecule type" value="Genomic_DNA"/>
</dbReference>
<proteinExistence type="predicted"/>
<evidence type="ECO:0000313" key="4">
    <source>
        <dbReference type="EMBL" id="RYP03199.1"/>
    </source>
</evidence>
<dbReference type="PROSITE" id="PS51186">
    <property type="entry name" value="GNAT"/>
    <property type="match status" value="1"/>
</dbReference>
<dbReference type="Gene3D" id="3.40.630.30">
    <property type="match status" value="1"/>
</dbReference>
<dbReference type="InterPro" id="IPR016181">
    <property type="entry name" value="Acyl_CoA_acyltransferase"/>
</dbReference>
<feature type="domain" description="N-acetyltransferase" evidence="3">
    <location>
        <begin position="1"/>
        <end position="149"/>
    </location>
</feature>
<reference evidence="4 5" key="1">
    <citation type="submission" date="2018-06" db="EMBL/GenBank/DDBJ databases">
        <title>Complete Genomes of Monosporascus.</title>
        <authorList>
            <person name="Robinson A.J."/>
            <person name="Natvig D.O."/>
        </authorList>
    </citation>
    <scope>NUCLEOTIDE SEQUENCE [LARGE SCALE GENOMIC DNA]</scope>
    <source>
        <strain evidence="4 5">CBS 110550</strain>
    </source>
</reference>
<dbReference type="Pfam" id="PF00583">
    <property type="entry name" value="Acetyltransf_1"/>
    <property type="match status" value="1"/>
</dbReference>
<dbReference type="PANTHER" id="PTHR43420">
    <property type="entry name" value="ACETYLTRANSFERASE"/>
    <property type="match status" value="1"/>
</dbReference>
<comment type="caution">
    <text evidence="4">The sequence shown here is derived from an EMBL/GenBank/DDBJ whole genome shotgun (WGS) entry which is preliminary data.</text>
</comment>
<evidence type="ECO:0000256" key="2">
    <source>
        <dbReference type="ARBA" id="ARBA00023315"/>
    </source>
</evidence>
<evidence type="ECO:0000259" key="3">
    <source>
        <dbReference type="PROSITE" id="PS51186"/>
    </source>
</evidence>
<keyword evidence="5" id="KW-1185">Reference proteome</keyword>
<evidence type="ECO:0000313" key="5">
    <source>
        <dbReference type="Proteomes" id="UP000293360"/>
    </source>
</evidence>
<protein>
    <recommendedName>
        <fullName evidence="3">N-acetyltransferase domain-containing protein</fullName>
    </recommendedName>
</protein>
<name>A0A4V1XAL8_9PEZI</name>